<comment type="similarity">
    <text evidence="1">Belongs to the class-II pyridoxal-phosphate-dependent aminotransferase family. Histidinol-phosphate aminotransferase subfamily.</text>
</comment>
<dbReference type="PANTHER" id="PTHR43643:SF3">
    <property type="entry name" value="HISTIDINOL-PHOSPHATE AMINOTRANSFERASE"/>
    <property type="match status" value="1"/>
</dbReference>
<feature type="domain" description="Aminotransferase class I/classII large" evidence="5">
    <location>
        <begin position="5"/>
        <end position="340"/>
    </location>
</feature>
<proteinExistence type="inferred from homology"/>
<reference evidence="6 7" key="1">
    <citation type="submission" date="2018-05" db="EMBL/GenBank/DDBJ databases">
        <title>Genomic Encyclopedia of Type Strains, Phase IV (KMG-IV): sequencing the most valuable type-strain genomes for metagenomic binning, comparative biology and taxonomic classification.</title>
        <authorList>
            <person name="Goeker M."/>
        </authorList>
    </citation>
    <scope>NUCLEOTIDE SEQUENCE [LARGE SCALE GENOMIC DNA]</scope>
    <source>
        <strain evidence="6 7">DSM 7229</strain>
    </source>
</reference>
<dbReference type="AlphaFoldDB" id="A0A2V2A5W2"/>
<dbReference type="InterPro" id="IPR015424">
    <property type="entry name" value="PyrdxlP-dep_Trfase"/>
</dbReference>
<dbReference type="InterPro" id="IPR004839">
    <property type="entry name" value="Aminotransferase_I/II_large"/>
</dbReference>
<accession>A0A2V2A5W2</accession>
<dbReference type="Gene3D" id="3.90.1150.10">
    <property type="entry name" value="Aspartate Aminotransferase, domain 1"/>
    <property type="match status" value="1"/>
</dbReference>
<dbReference type="PANTHER" id="PTHR43643">
    <property type="entry name" value="HISTIDINOL-PHOSPHATE AMINOTRANSFERASE 2"/>
    <property type="match status" value="1"/>
</dbReference>
<evidence type="ECO:0000256" key="4">
    <source>
        <dbReference type="ARBA" id="ARBA00022898"/>
    </source>
</evidence>
<gene>
    <name evidence="6" type="ORF">C8D84_10158</name>
</gene>
<dbReference type="CDD" id="cd00609">
    <property type="entry name" value="AAT_like"/>
    <property type="match status" value="1"/>
</dbReference>
<evidence type="ECO:0000256" key="3">
    <source>
        <dbReference type="ARBA" id="ARBA00022679"/>
    </source>
</evidence>
<dbReference type="GO" id="GO:0008483">
    <property type="term" value="F:transaminase activity"/>
    <property type="evidence" value="ECO:0007669"/>
    <property type="project" value="UniProtKB-KW"/>
</dbReference>
<sequence>MQNNKFLELNANENSLGMADSAKQAIIESLGEGFRYPDNPRAALISKIATIHGVTENQISLGNGSTENIRATLQMLQNKALKEGKQFQMVIPVPTFDCAEMYANSIGVPVVKIPLTAENHDYDFDELQKVADDFDGISLIYICNPNNPTGIITSTEKLKNWVSNAPDNHYFLLDQAYLEYVSDPSFESGIEWVKQRLSDNLIVIHTFSKLCALAGMRVGYAVSNPQAIESVEAFMSMDNTNLSGAVAAIATLNDAEFLALSLRNTNQSRQMIETVLDDLGLRYLPSQTNFIFHEIKGDLKTYIDRMRDHGIKVGREFPPVTGFNRLTLGTPDEMAAFIKVLKLFREKGWV</sequence>
<dbReference type="Proteomes" id="UP000245655">
    <property type="component" value="Unassembled WGS sequence"/>
</dbReference>
<evidence type="ECO:0000313" key="6">
    <source>
        <dbReference type="EMBL" id="PWK15116.1"/>
    </source>
</evidence>
<keyword evidence="7" id="KW-1185">Reference proteome</keyword>
<keyword evidence="3 6" id="KW-0808">Transferase</keyword>
<dbReference type="GO" id="GO:0030170">
    <property type="term" value="F:pyridoxal phosphate binding"/>
    <property type="evidence" value="ECO:0007669"/>
    <property type="project" value="InterPro"/>
</dbReference>
<dbReference type="RefSeq" id="WP_109589193.1">
    <property type="nucleotide sequence ID" value="NZ_CAJGZY010000001.1"/>
</dbReference>
<dbReference type="InterPro" id="IPR050106">
    <property type="entry name" value="HistidinolP_aminotransfase"/>
</dbReference>
<dbReference type="Gene3D" id="3.40.640.10">
    <property type="entry name" value="Type I PLP-dependent aspartate aminotransferase-like (Major domain)"/>
    <property type="match status" value="1"/>
</dbReference>
<evidence type="ECO:0000256" key="1">
    <source>
        <dbReference type="ARBA" id="ARBA00007970"/>
    </source>
</evidence>
<dbReference type="Pfam" id="PF00155">
    <property type="entry name" value="Aminotran_1_2"/>
    <property type="match status" value="1"/>
</dbReference>
<dbReference type="GeneID" id="60253834"/>
<evidence type="ECO:0000313" key="7">
    <source>
        <dbReference type="Proteomes" id="UP000245655"/>
    </source>
</evidence>
<dbReference type="InterPro" id="IPR015422">
    <property type="entry name" value="PyrdxlP-dep_Trfase_small"/>
</dbReference>
<keyword evidence="2 6" id="KW-0032">Aminotransferase</keyword>
<organism evidence="6 7">
    <name type="scientific">Psychrobacter immobilis</name>
    <dbReference type="NCBI Taxonomy" id="498"/>
    <lineage>
        <taxon>Bacteria</taxon>
        <taxon>Pseudomonadati</taxon>
        <taxon>Pseudomonadota</taxon>
        <taxon>Gammaproteobacteria</taxon>
        <taxon>Moraxellales</taxon>
        <taxon>Moraxellaceae</taxon>
        <taxon>Psychrobacter</taxon>
    </lineage>
</organism>
<keyword evidence="4" id="KW-0663">Pyridoxal phosphate</keyword>
<name>A0A2V2A5W2_PSYIM</name>
<protein>
    <submittedName>
        <fullName evidence="6">Histidinol-phosphate aminotransferase</fullName>
    </submittedName>
</protein>
<evidence type="ECO:0000259" key="5">
    <source>
        <dbReference type="Pfam" id="PF00155"/>
    </source>
</evidence>
<evidence type="ECO:0000256" key="2">
    <source>
        <dbReference type="ARBA" id="ARBA00022576"/>
    </source>
</evidence>
<dbReference type="InterPro" id="IPR015421">
    <property type="entry name" value="PyrdxlP-dep_Trfase_major"/>
</dbReference>
<comment type="caution">
    <text evidence="6">The sequence shown here is derived from an EMBL/GenBank/DDBJ whole genome shotgun (WGS) entry which is preliminary data.</text>
</comment>
<dbReference type="EMBL" id="QGGM01000001">
    <property type="protein sequence ID" value="PWK15116.1"/>
    <property type="molecule type" value="Genomic_DNA"/>
</dbReference>
<dbReference type="SUPFAM" id="SSF53383">
    <property type="entry name" value="PLP-dependent transferases"/>
    <property type="match status" value="1"/>
</dbReference>